<dbReference type="InterPro" id="IPR000281">
    <property type="entry name" value="HTH_RpiR"/>
</dbReference>
<dbReference type="InterPro" id="IPR046348">
    <property type="entry name" value="SIS_dom_sf"/>
</dbReference>
<keyword evidence="2" id="KW-0238">DNA-binding</keyword>
<dbReference type="GO" id="GO:0097367">
    <property type="term" value="F:carbohydrate derivative binding"/>
    <property type="evidence" value="ECO:0007669"/>
    <property type="project" value="InterPro"/>
</dbReference>
<dbReference type="OrthoDB" id="3574600at2"/>
<dbReference type="InterPro" id="IPR047640">
    <property type="entry name" value="RpiR-like"/>
</dbReference>
<evidence type="ECO:0000313" key="7">
    <source>
        <dbReference type="EMBL" id="SFI04788.1"/>
    </source>
</evidence>
<accession>A0A1I3F0V2</accession>
<keyword evidence="8" id="KW-1185">Reference proteome</keyword>
<dbReference type="PROSITE" id="PS51071">
    <property type="entry name" value="HTH_RPIR"/>
    <property type="match status" value="1"/>
</dbReference>
<dbReference type="Proteomes" id="UP000183635">
    <property type="component" value="Unassembled WGS sequence"/>
</dbReference>
<feature type="region of interest" description="Disordered" evidence="4">
    <location>
        <begin position="282"/>
        <end position="311"/>
    </location>
</feature>
<dbReference type="GO" id="GO:1901135">
    <property type="term" value="P:carbohydrate derivative metabolic process"/>
    <property type="evidence" value="ECO:0007669"/>
    <property type="project" value="InterPro"/>
</dbReference>
<dbReference type="InterPro" id="IPR009057">
    <property type="entry name" value="Homeodomain-like_sf"/>
</dbReference>
<name>A0A1I3F0V2_9RHOB</name>
<evidence type="ECO:0000256" key="3">
    <source>
        <dbReference type="ARBA" id="ARBA00023163"/>
    </source>
</evidence>
<evidence type="ECO:0000313" key="8">
    <source>
        <dbReference type="Proteomes" id="UP000183635"/>
    </source>
</evidence>
<sequence length="311" mass="33293">MSHQDALRARLIAAFGGLPPKLQQAARYILEHPDEVALVSMRQLARSAGVQPSTMTRLAKALGLDGYDNLRAHHAHAIRQRIDGFAAQQERASASGEGLAVQMLQSLSGQIARLAEPASAARLEAAAERLAQARRIYVLGLRSCHLVAWHFHYVMSLLGKRSVHLDGPAGTVGDGLMGAGPQDVLLAVSISPYARHALELAQMARNKGLAVVAITDSEVSPLVAIADEVILCATESPTFFHTLTPALAVSEVLCGLLANRDRDGALAALQNADRHLLELNTYYTAPKRRPPSAASRDETDQDPSVRPQGPP</sequence>
<dbReference type="InterPro" id="IPR036388">
    <property type="entry name" value="WH-like_DNA-bd_sf"/>
</dbReference>
<evidence type="ECO:0000256" key="2">
    <source>
        <dbReference type="ARBA" id="ARBA00023125"/>
    </source>
</evidence>
<dbReference type="PROSITE" id="PS51464">
    <property type="entry name" value="SIS"/>
    <property type="match status" value="1"/>
</dbReference>
<feature type="domain" description="SIS" evidence="6">
    <location>
        <begin position="126"/>
        <end position="259"/>
    </location>
</feature>
<dbReference type="InterPro" id="IPR035472">
    <property type="entry name" value="RpiR-like_SIS"/>
</dbReference>
<dbReference type="STRING" id="34004.SAMN04488021_15810"/>
<evidence type="ECO:0000259" key="6">
    <source>
        <dbReference type="PROSITE" id="PS51464"/>
    </source>
</evidence>
<dbReference type="EMBL" id="FOPU01000058">
    <property type="protein sequence ID" value="SFI04788.1"/>
    <property type="molecule type" value="Genomic_DNA"/>
</dbReference>
<dbReference type="SUPFAM" id="SSF46689">
    <property type="entry name" value="Homeodomain-like"/>
    <property type="match status" value="1"/>
</dbReference>
<dbReference type="PANTHER" id="PTHR30514">
    <property type="entry name" value="GLUCOKINASE"/>
    <property type="match status" value="1"/>
</dbReference>
<dbReference type="GO" id="GO:0003700">
    <property type="term" value="F:DNA-binding transcription factor activity"/>
    <property type="evidence" value="ECO:0007669"/>
    <property type="project" value="InterPro"/>
</dbReference>
<dbReference type="CDD" id="cd05013">
    <property type="entry name" value="SIS_RpiR"/>
    <property type="match status" value="1"/>
</dbReference>
<keyword evidence="1" id="KW-0805">Transcription regulation</keyword>
<dbReference type="Gene3D" id="3.40.50.10490">
    <property type="entry name" value="Glucose-6-phosphate isomerase like protein, domain 1"/>
    <property type="match status" value="1"/>
</dbReference>
<dbReference type="Pfam" id="PF01418">
    <property type="entry name" value="HTH_6"/>
    <property type="match status" value="1"/>
</dbReference>
<dbReference type="GO" id="GO:0003677">
    <property type="term" value="F:DNA binding"/>
    <property type="evidence" value="ECO:0007669"/>
    <property type="project" value="UniProtKB-KW"/>
</dbReference>
<evidence type="ECO:0000256" key="4">
    <source>
        <dbReference type="SAM" id="MobiDB-lite"/>
    </source>
</evidence>
<dbReference type="PANTHER" id="PTHR30514:SF18">
    <property type="entry name" value="RPIR-FAMILY TRANSCRIPTIONAL REGULATOR"/>
    <property type="match status" value="1"/>
</dbReference>
<evidence type="ECO:0000256" key="1">
    <source>
        <dbReference type="ARBA" id="ARBA00023015"/>
    </source>
</evidence>
<reference evidence="7 8" key="1">
    <citation type="submission" date="2016-10" db="EMBL/GenBank/DDBJ databases">
        <authorList>
            <person name="de Groot N.N."/>
        </authorList>
    </citation>
    <scope>NUCLEOTIDE SEQUENCE [LARGE SCALE GENOMIC DNA]</scope>
    <source>
        <strain evidence="7 8">DSM 8537</strain>
    </source>
</reference>
<feature type="domain" description="HTH rpiR-type" evidence="5">
    <location>
        <begin position="5"/>
        <end position="81"/>
    </location>
</feature>
<protein>
    <submittedName>
        <fullName evidence="7">Transcriptional regulator, RpiR family</fullName>
    </submittedName>
</protein>
<organism evidence="7 8">
    <name type="scientific">Paracoccus aminovorans</name>
    <dbReference type="NCBI Taxonomy" id="34004"/>
    <lineage>
        <taxon>Bacteria</taxon>
        <taxon>Pseudomonadati</taxon>
        <taxon>Pseudomonadota</taxon>
        <taxon>Alphaproteobacteria</taxon>
        <taxon>Rhodobacterales</taxon>
        <taxon>Paracoccaceae</taxon>
        <taxon>Paracoccus</taxon>
    </lineage>
</organism>
<dbReference type="RefSeq" id="WP_074971019.1">
    <property type="nucleotide sequence ID" value="NZ_CBCRYP010000071.1"/>
</dbReference>
<dbReference type="InterPro" id="IPR001347">
    <property type="entry name" value="SIS_dom"/>
</dbReference>
<dbReference type="SUPFAM" id="SSF53697">
    <property type="entry name" value="SIS domain"/>
    <property type="match status" value="1"/>
</dbReference>
<evidence type="ECO:0000259" key="5">
    <source>
        <dbReference type="PROSITE" id="PS51071"/>
    </source>
</evidence>
<dbReference type="Gene3D" id="1.10.10.10">
    <property type="entry name" value="Winged helix-like DNA-binding domain superfamily/Winged helix DNA-binding domain"/>
    <property type="match status" value="1"/>
</dbReference>
<proteinExistence type="predicted"/>
<dbReference type="Pfam" id="PF01380">
    <property type="entry name" value="SIS"/>
    <property type="match status" value="1"/>
</dbReference>
<keyword evidence="3" id="KW-0804">Transcription</keyword>
<gene>
    <name evidence="7" type="ORF">SAMN04488021_15810</name>
</gene>
<dbReference type="AlphaFoldDB" id="A0A1I3F0V2"/>